<evidence type="ECO:0000256" key="3">
    <source>
        <dbReference type="ARBA" id="ARBA00022692"/>
    </source>
</evidence>
<dbReference type="EMBL" id="JAUEPN010000009">
    <property type="protein sequence ID" value="KAK3291464.1"/>
    <property type="molecule type" value="Genomic_DNA"/>
</dbReference>
<feature type="transmembrane region" description="Helical" evidence="10">
    <location>
        <begin position="57"/>
        <end position="80"/>
    </location>
</feature>
<keyword evidence="7 10" id="KW-0472">Membrane</keyword>
<evidence type="ECO:0000256" key="2">
    <source>
        <dbReference type="ARBA" id="ARBA00004685"/>
    </source>
</evidence>
<keyword evidence="12" id="KW-1185">Reference proteome</keyword>
<keyword evidence="4 10" id="KW-1133">Transmembrane helix</keyword>
<evidence type="ECO:0000256" key="10">
    <source>
        <dbReference type="SAM" id="Phobius"/>
    </source>
</evidence>
<dbReference type="GO" id="GO:0043386">
    <property type="term" value="P:mycotoxin biosynthetic process"/>
    <property type="evidence" value="ECO:0007669"/>
    <property type="project" value="InterPro"/>
</dbReference>
<evidence type="ECO:0000313" key="12">
    <source>
        <dbReference type="Proteomes" id="UP001278766"/>
    </source>
</evidence>
<protein>
    <recommendedName>
        <fullName evidence="13">Oxidase ustYa</fullName>
    </recommendedName>
</protein>
<keyword evidence="6" id="KW-0843">Virulence</keyword>
<dbReference type="GeneID" id="87836862"/>
<comment type="caution">
    <text evidence="11">The sequence shown here is derived from an EMBL/GenBank/DDBJ whole genome shotgun (WGS) entry which is preliminary data.</text>
</comment>
<dbReference type="PANTHER" id="PTHR33365">
    <property type="entry name" value="YALI0B05434P"/>
    <property type="match status" value="1"/>
</dbReference>
<evidence type="ECO:0000256" key="6">
    <source>
        <dbReference type="ARBA" id="ARBA00023026"/>
    </source>
</evidence>
<evidence type="ECO:0000256" key="8">
    <source>
        <dbReference type="ARBA" id="ARBA00023180"/>
    </source>
</evidence>
<dbReference type="PANTHER" id="PTHR33365:SF11">
    <property type="entry name" value="TAT PATHWAY SIGNAL SEQUENCE"/>
    <property type="match status" value="1"/>
</dbReference>
<dbReference type="GO" id="GO:0016020">
    <property type="term" value="C:membrane"/>
    <property type="evidence" value="ECO:0007669"/>
    <property type="project" value="UniProtKB-SubCell"/>
</dbReference>
<dbReference type="InterPro" id="IPR021765">
    <property type="entry name" value="UstYa-like"/>
</dbReference>
<keyword evidence="5" id="KW-0560">Oxidoreductase</keyword>
<dbReference type="Proteomes" id="UP001278766">
    <property type="component" value="Unassembled WGS sequence"/>
</dbReference>
<evidence type="ECO:0000313" key="11">
    <source>
        <dbReference type="EMBL" id="KAK3291464.1"/>
    </source>
</evidence>
<gene>
    <name evidence="11" type="ORF">B0H64DRAFT_246203</name>
</gene>
<comment type="pathway">
    <text evidence="2">Mycotoxin biosynthesis.</text>
</comment>
<dbReference type="AlphaFoldDB" id="A0AAE0H7W9"/>
<comment type="similarity">
    <text evidence="9">Belongs to the ustYa family.</text>
</comment>
<keyword evidence="3 10" id="KW-0812">Transmembrane</keyword>
<sequence>MDLDTVRLSIDVVSPETPSFKFEQEEAELLPGNSDFSNSSELNLAKVRRNSDRWGRVLSLLLAVLALFFGLLAVAGWVLYWRALPGTRLVGEINGLVPEFPIVPMLFEEDPLSTPDHKTAESANATYEYWVSFMPIGNGFMSVPHDDKHILPPPMVDQSGEFYSIAVFHQLHCLHSIMKMWNQVNDDLERAKRGQLHDRDGAGEAHHPDLKRHIDHCFRYLRQSLVCCGDTALEGQNPRAKIPDTDGTGATHLCKDFEKVRAWAQERRLNDGHVI</sequence>
<evidence type="ECO:0000256" key="4">
    <source>
        <dbReference type="ARBA" id="ARBA00022989"/>
    </source>
</evidence>
<evidence type="ECO:0000256" key="9">
    <source>
        <dbReference type="ARBA" id="ARBA00035112"/>
    </source>
</evidence>
<evidence type="ECO:0000256" key="7">
    <source>
        <dbReference type="ARBA" id="ARBA00023136"/>
    </source>
</evidence>
<name>A0AAE0H7W9_9PEZI</name>
<proteinExistence type="inferred from homology"/>
<dbReference type="RefSeq" id="XP_062654978.1">
    <property type="nucleotide sequence ID" value="XM_062799914.1"/>
</dbReference>
<reference evidence="11" key="1">
    <citation type="journal article" date="2023" name="Mol. Phylogenet. Evol.">
        <title>Genome-scale phylogeny and comparative genomics of the fungal order Sordariales.</title>
        <authorList>
            <person name="Hensen N."/>
            <person name="Bonometti L."/>
            <person name="Westerberg I."/>
            <person name="Brannstrom I.O."/>
            <person name="Guillou S."/>
            <person name="Cros-Aarteil S."/>
            <person name="Calhoun S."/>
            <person name="Haridas S."/>
            <person name="Kuo A."/>
            <person name="Mondo S."/>
            <person name="Pangilinan J."/>
            <person name="Riley R."/>
            <person name="LaButti K."/>
            <person name="Andreopoulos B."/>
            <person name="Lipzen A."/>
            <person name="Chen C."/>
            <person name="Yan M."/>
            <person name="Daum C."/>
            <person name="Ng V."/>
            <person name="Clum A."/>
            <person name="Steindorff A."/>
            <person name="Ohm R.A."/>
            <person name="Martin F."/>
            <person name="Silar P."/>
            <person name="Natvig D.O."/>
            <person name="Lalanne C."/>
            <person name="Gautier V."/>
            <person name="Ament-Velasquez S.L."/>
            <person name="Kruys A."/>
            <person name="Hutchinson M.I."/>
            <person name="Powell A.J."/>
            <person name="Barry K."/>
            <person name="Miller A.N."/>
            <person name="Grigoriev I.V."/>
            <person name="Debuchy R."/>
            <person name="Gladieux P."/>
            <person name="Hiltunen Thoren M."/>
            <person name="Johannesson H."/>
        </authorList>
    </citation>
    <scope>NUCLEOTIDE SEQUENCE</scope>
    <source>
        <strain evidence="11">CBS 168.71</strain>
    </source>
</reference>
<accession>A0AAE0H7W9</accession>
<evidence type="ECO:0008006" key="13">
    <source>
        <dbReference type="Google" id="ProtNLM"/>
    </source>
</evidence>
<evidence type="ECO:0000256" key="5">
    <source>
        <dbReference type="ARBA" id="ARBA00023002"/>
    </source>
</evidence>
<organism evidence="11 12">
    <name type="scientific">Chaetomium fimeti</name>
    <dbReference type="NCBI Taxonomy" id="1854472"/>
    <lineage>
        <taxon>Eukaryota</taxon>
        <taxon>Fungi</taxon>
        <taxon>Dikarya</taxon>
        <taxon>Ascomycota</taxon>
        <taxon>Pezizomycotina</taxon>
        <taxon>Sordariomycetes</taxon>
        <taxon>Sordariomycetidae</taxon>
        <taxon>Sordariales</taxon>
        <taxon>Chaetomiaceae</taxon>
        <taxon>Chaetomium</taxon>
    </lineage>
</organism>
<dbReference type="Pfam" id="PF11807">
    <property type="entry name" value="UstYa"/>
    <property type="match status" value="1"/>
</dbReference>
<keyword evidence="8" id="KW-0325">Glycoprotein</keyword>
<dbReference type="GO" id="GO:0016491">
    <property type="term" value="F:oxidoreductase activity"/>
    <property type="evidence" value="ECO:0007669"/>
    <property type="project" value="UniProtKB-KW"/>
</dbReference>
<comment type="subcellular location">
    <subcellularLocation>
        <location evidence="1">Membrane</location>
        <topology evidence="1">Single-pass membrane protein</topology>
    </subcellularLocation>
</comment>
<evidence type="ECO:0000256" key="1">
    <source>
        <dbReference type="ARBA" id="ARBA00004167"/>
    </source>
</evidence>
<reference evidence="11" key="2">
    <citation type="submission" date="2023-06" db="EMBL/GenBank/DDBJ databases">
        <authorList>
            <consortium name="Lawrence Berkeley National Laboratory"/>
            <person name="Haridas S."/>
            <person name="Hensen N."/>
            <person name="Bonometti L."/>
            <person name="Westerberg I."/>
            <person name="Brannstrom I.O."/>
            <person name="Guillou S."/>
            <person name="Cros-Aarteil S."/>
            <person name="Calhoun S."/>
            <person name="Kuo A."/>
            <person name="Mondo S."/>
            <person name="Pangilinan J."/>
            <person name="Riley R."/>
            <person name="Labutti K."/>
            <person name="Andreopoulos B."/>
            <person name="Lipzen A."/>
            <person name="Chen C."/>
            <person name="Yanf M."/>
            <person name="Daum C."/>
            <person name="Ng V."/>
            <person name="Clum A."/>
            <person name="Steindorff A."/>
            <person name="Ohm R."/>
            <person name="Martin F."/>
            <person name="Silar P."/>
            <person name="Natvig D."/>
            <person name="Lalanne C."/>
            <person name="Gautier V."/>
            <person name="Ament-Velasquez S.L."/>
            <person name="Kruys A."/>
            <person name="Hutchinson M.I."/>
            <person name="Powell A.J."/>
            <person name="Barry K."/>
            <person name="Miller A.N."/>
            <person name="Grigoriev I.V."/>
            <person name="Debuchy R."/>
            <person name="Gladieux P."/>
            <person name="Thoren M.H."/>
            <person name="Johannesson H."/>
        </authorList>
    </citation>
    <scope>NUCLEOTIDE SEQUENCE</scope>
    <source>
        <strain evidence="11">CBS 168.71</strain>
    </source>
</reference>